<reference evidence="2" key="3">
    <citation type="submission" date="2015-02" db="UniProtKB">
        <authorList>
            <consortium name="EnsemblProtists"/>
        </authorList>
    </citation>
    <scope>IDENTIFICATION</scope>
    <source>
        <strain evidence="2">DAOM BR144</strain>
    </source>
</reference>
<dbReference type="HOGENOM" id="CLU_3400295_0_0_1"/>
<dbReference type="EnsemblProtists" id="PYU1_T009316">
    <property type="protein sequence ID" value="PYU1_T009316"/>
    <property type="gene ID" value="PYU1_G009298"/>
</dbReference>
<name>K3WWG8_GLOUD</name>
<dbReference type="EMBL" id="GL376632">
    <property type="status" value="NOT_ANNOTATED_CDS"/>
    <property type="molecule type" value="Genomic_DNA"/>
</dbReference>
<dbReference type="AlphaFoldDB" id="K3WWG8"/>
<dbReference type="VEuPathDB" id="FungiDB:PYU1_G009298"/>
<proteinExistence type="predicted"/>
<evidence type="ECO:0000313" key="3">
    <source>
        <dbReference type="Proteomes" id="UP000019132"/>
    </source>
</evidence>
<organism evidence="2 3">
    <name type="scientific">Globisporangium ultimum (strain ATCC 200006 / CBS 805.95 / DAOM BR144)</name>
    <name type="common">Pythium ultimum</name>
    <dbReference type="NCBI Taxonomy" id="431595"/>
    <lineage>
        <taxon>Eukaryota</taxon>
        <taxon>Sar</taxon>
        <taxon>Stramenopiles</taxon>
        <taxon>Oomycota</taxon>
        <taxon>Peronosporomycetes</taxon>
        <taxon>Pythiales</taxon>
        <taxon>Pythiaceae</taxon>
        <taxon>Globisporangium</taxon>
    </lineage>
</organism>
<feature type="region of interest" description="Disordered" evidence="1">
    <location>
        <begin position="1"/>
        <end position="31"/>
    </location>
</feature>
<dbReference type="Proteomes" id="UP000019132">
    <property type="component" value="Unassembled WGS sequence"/>
</dbReference>
<protein>
    <submittedName>
        <fullName evidence="2">Uncharacterized protein</fullName>
    </submittedName>
</protein>
<sequence>MAQRVQMWVLRGESQGRTSCEEQVNDGRRKR</sequence>
<keyword evidence="3" id="KW-1185">Reference proteome</keyword>
<dbReference type="InParanoid" id="K3WWG8"/>
<evidence type="ECO:0000256" key="1">
    <source>
        <dbReference type="SAM" id="MobiDB-lite"/>
    </source>
</evidence>
<reference evidence="3" key="2">
    <citation type="submission" date="2010-04" db="EMBL/GenBank/DDBJ databases">
        <authorList>
            <person name="Buell R."/>
            <person name="Hamilton J."/>
            <person name="Hostetler J."/>
        </authorList>
    </citation>
    <scope>NUCLEOTIDE SEQUENCE [LARGE SCALE GENOMIC DNA]</scope>
    <source>
        <strain evidence="3">DAOM:BR144</strain>
    </source>
</reference>
<accession>K3WWG8</accession>
<reference evidence="3" key="1">
    <citation type="journal article" date="2010" name="Genome Biol.">
        <title>Genome sequence of the necrotrophic plant pathogen Pythium ultimum reveals original pathogenicity mechanisms and effector repertoire.</title>
        <authorList>
            <person name="Levesque C.A."/>
            <person name="Brouwer H."/>
            <person name="Cano L."/>
            <person name="Hamilton J.P."/>
            <person name="Holt C."/>
            <person name="Huitema E."/>
            <person name="Raffaele S."/>
            <person name="Robideau G.P."/>
            <person name="Thines M."/>
            <person name="Win J."/>
            <person name="Zerillo M.M."/>
            <person name="Beakes G.W."/>
            <person name="Boore J.L."/>
            <person name="Busam D."/>
            <person name="Dumas B."/>
            <person name="Ferriera S."/>
            <person name="Fuerstenberg S.I."/>
            <person name="Gachon C.M."/>
            <person name="Gaulin E."/>
            <person name="Govers F."/>
            <person name="Grenville-Briggs L."/>
            <person name="Horner N."/>
            <person name="Hostetler J."/>
            <person name="Jiang R.H."/>
            <person name="Johnson J."/>
            <person name="Krajaejun T."/>
            <person name="Lin H."/>
            <person name="Meijer H.J."/>
            <person name="Moore B."/>
            <person name="Morris P."/>
            <person name="Phuntmart V."/>
            <person name="Puiu D."/>
            <person name="Shetty J."/>
            <person name="Stajich J.E."/>
            <person name="Tripathy S."/>
            <person name="Wawra S."/>
            <person name="van West P."/>
            <person name="Whitty B.R."/>
            <person name="Coutinho P.M."/>
            <person name="Henrissat B."/>
            <person name="Martin F."/>
            <person name="Thomas P.D."/>
            <person name="Tyler B.M."/>
            <person name="De Vries R.P."/>
            <person name="Kamoun S."/>
            <person name="Yandell M."/>
            <person name="Tisserat N."/>
            <person name="Buell C.R."/>
        </authorList>
    </citation>
    <scope>NUCLEOTIDE SEQUENCE</scope>
    <source>
        <strain evidence="3">DAOM:BR144</strain>
    </source>
</reference>
<evidence type="ECO:0000313" key="2">
    <source>
        <dbReference type="EnsemblProtists" id="PYU1_T009316"/>
    </source>
</evidence>